<dbReference type="GO" id="GO:0016829">
    <property type="term" value="F:lyase activity"/>
    <property type="evidence" value="ECO:0007669"/>
    <property type="project" value="InterPro"/>
</dbReference>
<comment type="similarity">
    <text evidence="1">Belongs to the PrpD family.</text>
</comment>
<dbReference type="InterPro" id="IPR042188">
    <property type="entry name" value="MmgE/PrpD_sf_2"/>
</dbReference>
<dbReference type="SUPFAM" id="SSF103378">
    <property type="entry name" value="2-methylcitrate dehydratase PrpD"/>
    <property type="match status" value="1"/>
</dbReference>
<dbReference type="PANTHER" id="PTHR16943">
    <property type="entry name" value="2-METHYLCITRATE DEHYDRATASE-RELATED"/>
    <property type="match status" value="1"/>
</dbReference>
<protein>
    <recommendedName>
        <fullName evidence="7">MmgE/PrpD</fullName>
    </recommendedName>
</protein>
<dbReference type="AlphaFoldDB" id="A0A3M6ZAY8"/>
<feature type="compositionally biased region" description="Polar residues" evidence="2">
    <location>
        <begin position="586"/>
        <end position="595"/>
    </location>
</feature>
<evidence type="ECO:0000259" key="3">
    <source>
        <dbReference type="Pfam" id="PF03972"/>
    </source>
</evidence>
<feature type="domain" description="MmgE/PrpD N-terminal" evidence="3">
    <location>
        <begin position="52"/>
        <end position="327"/>
    </location>
</feature>
<feature type="region of interest" description="Disordered" evidence="2">
    <location>
        <begin position="1"/>
        <end position="46"/>
    </location>
</feature>
<dbReference type="InterPro" id="IPR036148">
    <property type="entry name" value="MmgE/PrpD_sf"/>
</dbReference>
<gene>
    <name evidence="5" type="ORF">D0868_02606</name>
</gene>
<feature type="region of interest" description="Disordered" evidence="2">
    <location>
        <begin position="398"/>
        <end position="417"/>
    </location>
</feature>
<name>A0A3M6ZAY8_HORWE</name>
<dbReference type="Pfam" id="PF19305">
    <property type="entry name" value="MmgE_PrpD_C"/>
    <property type="match status" value="1"/>
</dbReference>
<evidence type="ECO:0000313" key="6">
    <source>
        <dbReference type="Proteomes" id="UP000282582"/>
    </source>
</evidence>
<feature type="compositionally biased region" description="Polar residues" evidence="2">
    <location>
        <begin position="1"/>
        <end position="31"/>
    </location>
</feature>
<evidence type="ECO:0000313" key="5">
    <source>
        <dbReference type="EMBL" id="RMY12400.1"/>
    </source>
</evidence>
<dbReference type="Gene3D" id="3.30.1330.120">
    <property type="entry name" value="2-methylcitrate dehydratase PrpD"/>
    <property type="match status" value="1"/>
</dbReference>
<accession>A0A3M6ZAY8</accession>
<evidence type="ECO:0000256" key="1">
    <source>
        <dbReference type="ARBA" id="ARBA00006174"/>
    </source>
</evidence>
<dbReference type="EMBL" id="QWIK01000134">
    <property type="protein sequence ID" value="RMY12400.1"/>
    <property type="molecule type" value="Genomic_DNA"/>
</dbReference>
<proteinExistence type="inferred from homology"/>
<evidence type="ECO:0000259" key="4">
    <source>
        <dbReference type="Pfam" id="PF19305"/>
    </source>
</evidence>
<dbReference type="PANTHER" id="PTHR16943:SF8">
    <property type="entry name" value="2-METHYLCITRATE DEHYDRATASE"/>
    <property type="match status" value="1"/>
</dbReference>
<feature type="domain" description="MmgE/PrpD C-terminal" evidence="4">
    <location>
        <begin position="369"/>
        <end position="561"/>
    </location>
</feature>
<dbReference type="InterPro" id="IPR045337">
    <property type="entry name" value="MmgE_PrpD_C"/>
</dbReference>
<dbReference type="Gene3D" id="1.10.4100.10">
    <property type="entry name" value="2-methylcitrate dehydratase PrpD"/>
    <property type="match status" value="2"/>
</dbReference>
<sequence>MSTTNGIPNNERLTSKITNPTPPNQDQAPSDNNKKTNPKPGYPDSIPATSLLADFITTSKPTDLPIHIQEKVQELLIDYIGVTLGAIQHAESTASKRLQRCKGFHLEPSTSANEGIGGNRGYCSVIGQGPEKRWLPQYAGLLNAALGHSLDFDDTYAPGTLHAGVTAIPAALLGAEILLCQTPPTSGSNTITGTTTTQADPIPPSAFLHAIALGYETISLIGRELGFAAYKRGFHNTSVAGIFGAIAVLSTLLHLTPTEALAAFGLAGSRAAGSMQYLANGAWNKRLHPGFAVHDAWVCVGMARAGVVGAKGALEGGSGVFRGYTAEPEGVDLGRLVDGLGMEAGGEDGGWKRKEKEEWEVCRSSLKPFPACRMTHGFIEMGGELGEEWGRSRMVGEAVSEGGRGSGDDGGALGRARPLPEDIEGIELFMSPENFILIGDPTPNKRHPTNNIDAQFSAYFQVAHALLYGAETGDMAAYSRLDDPGINVLTEKIVVRTDDGMKQFSARMKIHWNGGTVERSQEFPLGEIEHPFTRERVVEKFHALADPEVGEEKAREILRLVDGLAGGGTRVEDLIKSLRSRGDSNPLPTQLNQHPSLREDSRPRQSLVEGGMAPGFTRPDFECGWLVGGEEGGAEEEGFGALGYEVEGGLVGGRVVEGGREVVVVGTWRGGSGGGC</sequence>
<evidence type="ECO:0000256" key="2">
    <source>
        <dbReference type="SAM" id="MobiDB-lite"/>
    </source>
</evidence>
<evidence type="ECO:0008006" key="7">
    <source>
        <dbReference type="Google" id="ProtNLM"/>
    </source>
</evidence>
<dbReference type="InterPro" id="IPR005656">
    <property type="entry name" value="MmgE_PrpD"/>
</dbReference>
<dbReference type="Proteomes" id="UP000282582">
    <property type="component" value="Unassembled WGS sequence"/>
</dbReference>
<comment type="caution">
    <text evidence="5">The sequence shown here is derived from an EMBL/GenBank/DDBJ whole genome shotgun (WGS) entry which is preliminary data.</text>
</comment>
<feature type="region of interest" description="Disordered" evidence="2">
    <location>
        <begin position="578"/>
        <end position="615"/>
    </location>
</feature>
<feature type="compositionally biased region" description="Gly residues" evidence="2">
    <location>
        <begin position="402"/>
        <end position="413"/>
    </location>
</feature>
<dbReference type="InterPro" id="IPR042183">
    <property type="entry name" value="MmgE/PrpD_sf_1"/>
</dbReference>
<dbReference type="Pfam" id="PF03972">
    <property type="entry name" value="MmgE_PrpD_N"/>
    <property type="match status" value="1"/>
</dbReference>
<organism evidence="5 6">
    <name type="scientific">Hortaea werneckii</name>
    <name type="common">Black yeast</name>
    <name type="synonym">Cladosporium werneckii</name>
    <dbReference type="NCBI Taxonomy" id="91943"/>
    <lineage>
        <taxon>Eukaryota</taxon>
        <taxon>Fungi</taxon>
        <taxon>Dikarya</taxon>
        <taxon>Ascomycota</taxon>
        <taxon>Pezizomycotina</taxon>
        <taxon>Dothideomycetes</taxon>
        <taxon>Dothideomycetidae</taxon>
        <taxon>Mycosphaerellales</taxon>
        <taxon>Teratosphaeriaceae</taxon>
        <taxon>Hortaea</taxon>
    </lineage>
</organism>
<reference evidence="5 6" key="1">
    <citation type="journal article" date="2018" name="BMC Genomics">
        <title>Genomic evidence for intraspecific hybridization in a clonal and extremely halotolerant yeast.</title>
        <authorList>
            <person name="Gostincar C."/>
            <person name="Stajich J.E."/>
            <person name="Zupancic J."/>
            <person name="Zalar P."/>
            <person name="Gunde-Cimerman N."/>
        </authorList>
    </citation>
    <scope>NUCLEOTIDE SEQUENCE [LARGE SCALE GENOMIC DNA]</scope>
    <source>
        <strain evidence="5 6">EXF-6654</strain>
    </source>
</reference>
<dbReference type="InterPro" id="IPR045336">
    <property type="entry name" value="MmgE_PrpD_N"/>
</dbReference>